<accession>A0A8A3PKC4</accession>
<evidence type="ECO:0000256" key="3">
    <source>
        <dbReference type="SAM" id="SignalP"/>
    </source>
</evidence>
<evidence type="ECO:0000313" key="5">
    <source>
        <dbReference type="Proteomes" id="UP000672032"/>
    </source>
</evidence>
<evidence type="ECO:0008006" key="6">
    <source>
        <dbReference type="Google" id="ProtNLM"/>
    </source>
</evidence>
<name>A0A8A3PKC4_9HELO</name>
<sequence length="246" mass="27252">MHFSAARLTSLLAAFNAFSSVSAAPIEDRAVIDHDAVVPFLETIPNDRMGITLKKFQPFVAISSGCQPYPAVDKDGNTSGGLQDTGNISAGCRDQSKGQMYARGAWYKGRYAIMYSIFMPKDQPRAGNVVGGHRFDFEFIVVWLNNPFVENPEFLGAAVSAHGGVKKNSNPARSGSRVMVEYFAKFPTNHELKFVDYVGRDLTLVWWESMPPESRWALENTDFGKAVCPFKDAGNKFMSNLEKAYI</sequence>
<organism evidence="4 5">
    <name type="scientific">Monilinia vaccinii-corymbosi</name>
    <dbReference type="NCBI Taxonomy" id="61207"/>
    <lineage>
        <taxon>Eukaryota</taxon>
        <taxon>Fungi</taxon>
        <taxon>Dikarya</taxon>
        <taxon>Ascomycota</taxon>
        <taxon>Pezizomycotina</taxon>
        <taxon>Leotiomycetes</taxon>
        <taxon>Helotiales</taxon>
        <taxon>Sclerotiniaceae</taxon>
        <taxon>Monilinia</taxon>
    </lineage>
</organism>
<protein>
    <recommendedName>
        <fullName evidence="6">Necrosis-and ethylene-inducing protein 1</fullName>
    </recommendedName>
</protein>
<reference evidence="4" key="1">
    <citation type="submission" date="2020-10" db="EMBL/GenBank/DDBJ databases">
        <title>Genome Sequence of Monilinia vaccinii-corymbosi Sheds Light on Mummy Berry Disease Infection of Blueberry and Mating Type.</title>
        <authorList>
            <person name="Yow A.G."/>
            <person name="Zhang Y."/>
            <person name="Bansal K."/>
            <person name="Eacker S.M."/>
            <person name="Sullivan S."/>
            <person name="Liachko I."/>
            <person name="Cubeta M.A."/>
            <person name="Rollins J.A."/>
            <person name="Ashrafi H."/>
        </authorList>
    </citation>
    <scope>NUCLEOTIDE SEQUENCE</scope>
    <source>
        <strain evidence="4">RL-1</strain>
    </source>
</reference>
<dbReference type="OrthoDB" id="89086at2759"/>
<evidence type="ECO:0000256" key="1">
    <source>
        <dbReference type="ARBA" id="ARBA00009520"/>
    </source>
</evidence>
<comment type="similarity">
    <text evidence="1">Belongs to the Necrosis inducing protein (NPP1) family.</text>
</comment>
<evidence type="ECO:0000256" key="2">
    <source>
        <dbReference type="ARBA" id="ARBA00023026"/>
    </source>
</evidence>
<dbReference type="EMBL" id="CP063409">
    <property type="protein sequence ID" value="QSZ35401.1"/>
    <property type="molecule type" value="Genomic_DNA"/>
</dbReference>
<keyword evidence="5" id="KW-1185">Reference proteome</keyword>
<evidence type="ECO:0000313" key="4">
    <source>
        <dbReference type="EMBL" id="QSZ35401.1"/>
    </source>
</evidence>
<keyword evidence="2" id="KW-0843">Virulence</keyword>
<dbReference type="PANTHER" id="PTHR33657:SF8">
    <property type="entry name" value="DOMAIN PROTEIN, PUTATIVE (AFU_ORTHOLOGUE AFUA_5G00600)-RELATED"/>
    <property type="match status" value="1"/>
</dbReference>
<proteinExistence type="inferred from homology"/>
<dbReference type="AlphaFoldDB" id="A0A8A3PKC4"/>
<dbReference type="InterPro" id="IPR008701">
    <property type="entry name" value="NPP1"/>
</dbReference>
<dbReference type="PIRSF" id="PIRSF029958">
    <property type="entry name" value="Necrosis-inducing_protein"/>
    <property type="match status" value="1"/>
</dbReference>
<dbReference type="PANTHER" id="PTHR33657">
    <property type="entry name" value="DOMAIN PROTEIN, PUTATIVE (AFU_ORTHOLOGUE AFUA_5G00600)-RELATED"/>
    <property type="match status" value="1"/>
</dbReference>
<feature type="chain" id="PRO_5032968331" description="Necrosis-and ethylene-inducing protein 1" evidence="3">
    <location>
        <begin position="24"/>
        <end position="246"/>
    </location>
</feature>
<feature type="signal peptide" evidence="3">
    <location>
        <begin position="1"/>
        <end position="23"/>
    </location>
</feature>
<gene>
    <name evidence="4" type="ORF">DSL72_008271</name>
</gene>
<dbReference type="Pfam" id="PF05630">
    <property type="entry name" value="NPP1"/>
    <property type="match status" value="1"/>
</dbReference>
<keyword evidence="3" id="KW-0732">Signal</keyword>
<dbReference type="Proteomes" id="UP000672032">
    <property type="component" value="Chromosome 5"/>
</dbReference>